<feature type="transmembrane region" description="Helical" evidence="1">
    <location>
        <begin position="114"/>
        <end position="139"/>
    </location>
</feature>
<protein>
    <recommendedName>
        <fullName evidence="4">Urease accessory protein UreH-like transmembrane domain-containing protein</fullName>
    </recommendedName>
</protein>
<dbReference type="EMBL" id="FNVR01000004">
    <property type="protein sequence ID" value="SEF72932.1"/>
    <property type="molecule type" value="Genomic_DNA"/>
</dbReference>
<proteinExistence type="predicted"/>
<dbReference type="RefSeq" id="WP_103923856.1">
    <property type="nucleotide sequence ID" value="NZ_BBFN01000012.1"/>
</dbReference>
<feature type="transmembrane region" description="Helical" evidence="1">
    <location>
        <begin position="75"/>
        <end position="93"/>
    </location>
</feature>
<feature type="transmembrane region" description="Helical" evidence="1">
    <location>
        <begin position="6"/>
        <end position="28"/>
    </location>
</feature>
<keyword evidence="3" id="KW-1185">Reference proteome</keyword>
<dbReference type="PANTHER" id="PTHR36394:SF1">
    <property type="entry name" value="OS01G0277700 PROTEIN"/>
    <property type="match status" value="1"/>
</dbReference>
<keyword evidence="1" id="KW-0812">Transmembrane</keyword>
<feature type="transmembrane region" description="Helical" evidence="1">
    <location>
        <begin position="182"/>
        <end position="203"/>
    </location>
</feature>
<dbReference type="AlphaFoldDB" id="A0A1H5UCU0"/>
<gene>
    <name evidence="2" type="ORF">SAMN03080598_01191</name>
</gene>
<evidence type="ECO:0000256" key="1">
    <source>
        <dbReference type="SAM" id="Phobius"/>
    </source>
</evidence>
<dbReference type="STRING" id="1120964.GCA_001313265_03026"/>
<reference evidence="3" key="1">
    <citation type="submission" date="2016-10" db="EMBL/GenBank/DDBJ databases">
        <authorList>
            <person name="Varghese N."/>
            <person name="Submissions S."/>
        </authorList>
    </citation>
    <scope>NUCLEOTIDE SEQUENCE [LARGE SCALE GENOMIC DNA]</scope>
    <source>
        <strain evidence="3">DSM 17298</strain>
    </source>
</reference>
<keyword evidence="1" id="KW-1133">Transmembrane helix</keyword>
<accession>A0A1H5UCU0</accession>
<dbReference type="PANTHER" id="PTHR36394">
    <property type="entry name" value="OS01G0277700 PROTEIN"/>
    <property type="match status" value="1"/>
</dbReference>
<dbReference type="OrthoDB" id="9782403at2"/>
<keyword evidence="1" id="KW-0472">Membrane</keyword>
<dbReference type="Proteomes" id="UP000236736">
    <property type="component" value="Unassembled WGS sequence"/>
</dbReference>
<feature type="transmembrane region" description="Helical" evidence="1">
    <location>
        <begin position="40"/>
        <end position="63"/>
    </location>
</feature>
<evidence type="ECO:0000313" key="2">
    <source>
        <dbReference type="EMBL" id="SEF72932.1"/>
    </source>
</evidence>
<evidence type="ECO:0000313" key="3">
    <source>
        <dbReference type="Proteomes" id="UP000236736"/>
    </source>
</evidence>
<evidence type="ECO:0008006" key="4">
    <source>
        <dbReference type="Google" id="ProtNLM"/>
    </source>
</evidence>
<feature type="transmembrane region" description="Helical" evidence="1">
    <location>
        <begin position="145"/>
        <end position="170"/>
    </location>
</feature>
<sequence length="205" mass="22868">MTALLTGTIMLSLLHGLIPSHWLPVLALKEKFGWEGIKTVRIAAMAALAHSLSTFLLGVFLGLFSLSLSEKLHSYTRWVIPTLLISIGIYFVIQHHRHHHFHIVEKQKLEKAGAAQVVTLLVFTMFLSPCLEIEAYFLMAGTHGFPMILAVGLLYTIVSVLGITFWVFLAQKGLHRFNWHKLEHNAGLISGGILILTGIISFFTD</sequence>
<name>A0A1H5UCU0_9BACT</name>
<organism evidence="2 3">
    <name type="scientific">Algoriphagus boritolerans DSM 17298 = JCM 18970</name>
    <dbReference type="NCBI Taxonomy" id="1120964"/>
    <lineage>
        <taxon>Bacteria</taxon>
        <taxon>Pseudomonadati</taxon>
        <taxon>Bacteroidota</taxon>
        <taxon>Cytophagia</taxon>
        <taxon>Cytophagales</taxon>
        <taxon>Cyclobacteriaceae</taxon>
        <taxon>Algoriphagus</taxon>
    </lineage>
</organism>